<dbReference type="SUPFAM" id="SSF56349">
    <property type="entry name" value="DNA breaking-rejoining enzymes"/>
    <property type="match status" value="1"/>
</dbReference>
<gene>
    <name evidence="3" type="ORF">GO608_16200</name>
</gene>
<keyword evidence="4" id="KW-1185">Reference proteome</keyword>
<dbReference type="InterPro" id="IPR011010">
    <property type="entry name" value="DNA_brk_join_enz"/>
</dbReference>
<dbReference type="InterPro" id="IPR002104">
    <property type="entry name" value="Integrase_catalytic"/>
</dbReference>
<protein>
    <submittedName>
        <fullName evidence="3">Tyrosine-type recombinase/integrase</fullName>
    </submittedName>
</protein>
<dbReference type="Gene3D" id="1.10.443.10">
    <property type="entry name" value="Intergrase catalytic core"/>
    <property type="match status" value="1"/>
</dbReference>
<dbReference type="Pfam" id="PF00589">
    <property type="entry name" value="Phage_integrase"/>
    <property type="match status" value="1"/>
</dbReference>
<feature type="domain" description="Tyr recombinase" evidence="2">
    <location>
        <begin position="173"/>
        <end position="370"/>
    </location>
</feature>
<name>A0ABX1N6G7_9RHOO</name>
<evidence type="ECO:0000259" key="2">
    <source>
        <dbReference type="PROSITE" id="PS51898"/>
    </source>
</evidence>
<accession>A0ABX1N6G7</accession>
<sequence>MGKRSTGLRQAPDGTWIIDKVVLGQRIFKRTGSSDRQIAEAYLAQQAVEIRRGVLLGERRKHTFREAALRYVEENAHKRGIEREVIAIKQADPFVGLLTVDKIYNETLADMKKALATKGARKQTGLKARSINIILGTVSRVLTQCARRWRDENGVTWLSEAPIIDPLPETDKRRPYPLSWAEQKLLLSELDADAAEVALFLLNSGVREQEACKLEWDWEVRVPELDANVFVVPADFGGRDGKAGVKNGEERLIVMNSVARTVIDGRRGKHERFVFASPRVKDAPLYRLNNSGWRGARARAAARYRSEIGIDPPEGFAAVRVHDLKHTLGRRLRAAGVGFETRQVLLGHSNGSVTTHYSAAELSELITAAELVCFGHADAPTLTLIVSNAKSRKSHAAKLKGAA</sequence>
<evidence type="ECO:0000256" key="1">
    <source>
        <dbReference type="ARBA" id="ARBA00023172"/>
    </source>
</evidence>
<evidence type="ECO:0000313" key="3">
    <source>
        <dbReference type="EMBL" id="NMF94859.1"/>
    </source>
</evidence>
<evidence type="ECO:0000313" key="4">
    <source>
        <dbReference type="Proteomes" id="UP000601990"/>
    </source>
</evidence>
<reference evidence="3" key="1">
    <citation type="submission" date="2019-12" db="EMBL/GenBank/DDBJ databases">
        <title>Comparative genomics gives insights into the taxonomy of the Azoarcus-Aromatoleum group and reveals separate origins of nif in the plant-associated Azoarcus and non-plant-associated Aromatoleum sub-groups.</title>
        <authorList>
            <person name="Lafos M."/>
            <person name="Maluk M."/>
            <person name="Batista M."/>
            <person name="Junghare M."/>
            <person name="Carmona M."/>
            <person name="Faoro H."/>
            <person name="Cruz L.M."/>
            <person name="Battistoni F."/>
            <person name="De Souza E."/>
            <person name="Pedrosa F."/>
            <person name="Chen W.-M."/>
            <person name="Poole P.S."/>
            <person name="Dixon R.A."/>
            <person name="James E.K."/>
        </authorList>
    </citation>
    <scope>NUCLEOTIDE SEQUENCE</scope>
    <source>
        <strain evidence="3">U120</strain>
    </source>
</reference>
<dbReference type="EMBL" id="WTVH01000039">
    <property type="protein sequence ID" value="NMF94859.1"/>
    <property type="molecule type" value="Genomic_DNA"/>
</dbReference>
<proteinExistence type="predicted"/>
<keyword evidence="1" id="KW-0233">DNA recombination</keyword>
<dbReference type="InterPro" id="IPR013762">
    <property type="entry name" value="Integrase-like_cat_sf"/>
</dbReference>
<organism evidence="3 4">
    <name type="scientific">Aromatoleum buckelii</name>
    <dbReference type="NCBI Taxonomy" id="200254"/>
    <lineage>
        <taxon>Bacteria</taxon>
        <taxon>Pseudomonadati</taxon>
        <taxon>Pseudomonadota</taxon>
        <taxon>Betaproteobacteria</taxon>
        <taxon>Rhodocyclales</taxon>
        <taxon>Rhodocyclaceae</taxon>
        <taxon>Aromatoleum</taxon>
    </lineage>
</organism>
<comment type="caution">
    <text evidence="3">The sequence shown here is derived from an EMBL/GenBank/DDBJ whole genome shotgun (WGS) entry which is preliminary data.</text>
</comment>
<dbReference type="Proteomes" id="UP000601990">
    <property type="component" value="Unassembled WGS sequence"/>
</dbReference>
<dbReference type="PROSITE" id="PS51898">
    <property type="entry name" value="TYR_RECOMBINASE"/>
    <property type="match status" value="1"/>
</dbReference>